<evidence type="ECO:0000256" key="7">
    <source>
        <dbReference type="ARBA" id="ARBA00023136"/>
    </source>
</evidence>
<evidence type="ECO:0000256" key="1">
    <source>
        <dbReference type="ARBA" id="ARBA00004141"/>
    </source>
</evidence>
<dbReference type="PANTHER" id="PTHR10846:SF73">
    <property type="entry name" value="SODIUM_CALCIUM EXCHANGER MEMBRANE REGION DOMAIN-CONTAINING PROTEIN"/>
    <property type="match status" value="1"/>
</dbReference>
<evidence type="ECO:0000256" key="3">
    <source>
        <dbReference type="ARBA" id="ARBA00022449"/>
    </source>
</evidence>
<dbReference type="PANTHER" id="PTHR10846">
    <property type="entry name" value="SODIUM/POTASSIUM/CALCIUM EXCHANGER"/>
    <property type="match status" value="1"/>
</dbReference>
<evidence type="ECO:0000256" key="6">
    <source>
        <dbReference type="ARBA" id="ARBA00022989"/>
    </source>
</evidence>
<dbReference type="GO" id="GO:0006874">
    <property type="term" value="P:intracellular calcium ion homeostasis"/>
    <property type="evidence" value="ECO:0007669"/>
    <property type="project" value="TreeGrafter"/>
</dbReference>
<dbReference type="Gene3D" id="1.20.1420.30">
    <property type="entry name" value="NCX, central ion-binding region"/>
    <property type="match status" value="1"/>
</dbReference>
<proteinExistence type="inferred from homology"/>
<feature type="transmembrane region" description="Helical" evidence="8">
    <location>
        <begin position="87"/>
        <end position="111"/>
    </location>
</feature>
<keyword evidence="6 8" id="KW-1133">Transmembrane helix</keyword>
<keyword evidence="4" id="KW-0106">Calcium</keyword>
<dbReference type="EnsemblMetazoa" id="GPAI014054-RA">
    <property type="protein sequence ID" value="GPAI014054-PA"/>
    <property type="gene ID" value="GPAI014054"/>
</dbReference>
<dbReference type="AlphaFoldDB" id="A0A1A9ZGN2"/>
<feature type="transmembrane region" description="Helical" evidence="8">
    <location>
        <begin position="191"/>
        <end position="214"/>
    </location>
</feature>
<dbReference type="Pfam" id="PF01699">
    <property type="entry name" value="Na_Ca_ex"/>
    <property type="match status" value="1"/>
</dbReference>
<dbReference type="InterPro" id="IPR004837">
    <property type="entry name" value="NaCa_Exmemb"/>
</dbReference>
<reference evidence="10" key="2">
    <citation type="submission" date="2020-05" db="UniProtKB">
        <authorList>
            <consortium name="EnsemblMetazoa"/>
        </authorList>
    </citation>
    <scope>IDENTIFICATION</scope>
    <source>
        <strain evidence="10">IAEA</strain>
    </source>
</reference>
<sequence>MVDNEIIYAHVISFIPFPTTVRQNKSSGTLTAAANKVIFIITSGTVLRTIGPERKPHIAGIAKILNTDDPIMVPMPKSPSYRRKLKFLFVYSTKISCLGKAMALILGKAIITKIQPLTAWSGRLIKDDNCTMLGIEEYPNWFTAPPPRWDFVVIAFLVSAYLFVGLAVVCDGFCVPAVEKLRIQWHMSYDVAGATLMAGATSAPEFFIHLYATIITKSDMGIGTIVGSAVFNALAITGVCGLIAGSKCTSEVSEISSILYQCMSAAW</sequence>
<comment type="subcellular location">
    <subcellularLocation>
        <location evidence="1">Membrane</location>
        <topology evidence="1">Multi-pass membrane protein</topology>
    </subcellularLocation>
</comment>
<evidence type="ECO:0000313" key="10">
    <source>
        <dbReference type="EnsemblMetazoa" id="GPAI014054-PA"/>
    </source>
</evidence>
<evidence type="ECO:0000256" key="2">
    <source>
        <dbReference type="ARBA" id="ARBA00005364"/>
    </source>
</evidence>
<dbReference type="InterPro" id="IPR004481">
    <property type="entry name" value="K/Na/Ca-exchanger"/>
</dbReference>
<evidence type="ECO:0000256" key="5">
    <source>
        <dbReference type="ARBA" id="ARBA00022692"/>
    </source>
</evidence>
<keyword evidence="5 8" id="KW-0812">Transmembrane</keyword>
<evidence type="ECO:0000256" key="4">
    <source>
        <dbReference type="ARBA" id="ARBA00022568"/>
    </source>
</evidence>
<reference evidence="11" key="1">
    <citation type="submission" date="2014-03" db="EMBL/GenBank/DDBJ databases">
        <authorList>
            <person name="Aksoy S."/>
            <person name="Warren W."/>
            <person name="Wilson R.K."/>
        </authorList>
    </citation>
    <scope>NUCLEOTIDE SEQUENCE [LARGE SCALE GENOMIC DNA]</scope>
    <source>
        <strain evidence="11">IAEA</strain>
    </source>
</reference>
<feature type="transmembrane region" description="Helical" evidence="8">
    <location>
        <begin position="220"/>
        <end position="244"/>
    </location>
</feature>
<keyword evidence="11" id="KW-1185">Reference proteome</keyword>
<feature type="transmembrane region" description="Helical" evidence="8">
    <location>
        <begin position="151"/>
        <end position="170"/>
    </location>
</feature>
<dbReference type="GO" id="GO:0005262">
    <property type="term" value="F:calcium channel activity"/>
    <property type="evidence" value="ECO:0007669"/>
    <property type="project" value="TreeGrafter"/>
</dbReference>
<keyword evidence="4" id="KW-0109">Calcium transport</keyword>
<keyword evidence="4" id="KW-0406">Ion transport</keyword>
<keyword evidence="3" id="KW-0050">Antiport</keyword>
<evidence type="ECO:0000259" key="9">
    <source>
        <dbReference type="Pfam" id="PF01699"/>
    </source>
</evidence>
<organism evidence="10 11">
    <name type="scientific">Glossina pallidipes</name>
    <name type="common">Tsetse fly</name>
    <dbReference type="NCBI Taxonomy" id="7398"/>
    <lineage>
        <taxon>Eukaryota</taxon>
        <taxon>Metazoa</taxon>
        <taxon>Ecdysozoa</taxon>
        <taxon>Arthropoda</taxon>
        <taxon>Hexapoda</taxon>
        <taxon>Insecta</taxon>
        <taxon>Pterygota</taxon>
        <taxon>Neoptera</taxon>
        <taxon>Endopterygota</taxon>
        <taxon>Diptera</taxon>
        <taxon>Brachycera</taxon>
        <taxon>Muscomorpha</taxon>
        <taxon>Hippoboscoidea</taxon>
        <taxon>Glossinidae</taxon>
        <taxon>Glossina</taxon>
    </lineage>
</organism>
<dbReference type="GO" id="GO:0008273">
    <property type="term" value="F:calcium, potassium:sodium antiporter activity"/>
    <property type="evidence" value="ECO:0007669"/>
    <property type="project" value="TreeGrafter"/>
</dbReference>
<keyword evidence="7 8" id="KW-0472">Membrane</keyword>
<dbReference type="Proteomes" id="UP000092445">
    <property type="component" value="Unassembled WGS sequence"/>
</dbReference>
<feature type="domain" description="Sodium/calcium exchanger membrane region" evidence="9">
    <location>
        <begin position="159"/>
        <end position="252"/>
    </location>
</feature>
<comment type="similarity">
    <text evidence="2">Belongs to the Ca(2+):cation antiporter (CaCA) (TC 2.A.19) family. SLC24A subfamily.</text>
</comment>
<accession>A0A1A9ZGN2</accession>
<protein>
    <recommendedName>
        <fullName evidence="9">Sodium/calcium exchanger membrane region domain-containing protein</fullName>
    </recommendedName>
</protein>
<dbReference type="InterPro" id="IPR044880">
    <property type="entry name" value="NCX_ion-bd_dom_sf"/>
</dbReference>
<evidence type="ECO:0000313" key="11">
    <source>
        <dbReference type="Proteomes" id="UP000092445"/>
    </source>
</evidence>
<dbReference type="STRING" id="7398.A0A1A9ZGN2"/>
<evidence type="ECO:0000256" key="8">
    <source>
        <dbReference type="SAM" id="Phobius"/>
    </source>
</evidence>
<keyword evidence="4" id="KW-0813">Transport</keyword>
<dbReference type="GO" id="GO:0005886">
    <property type="term" value="C:plasma membrane"/>
    <property type="evidence" value="ECO:0007669"/>
    <property type="project" value="TreeGrafter"/>
</dbReference>
<name>A0A1A9ZGN2_GLOPL</name>
<dbReference type="VEuPathDB" id="VectorBase:GPAI014054"/>